<reference evidence="1 2" key="1">
    <citation type="submission" date="2019-12" db="EMBL/GenBank/DDBJ databases">
        <title>Roseobacter cerasinus sp. nov., isolated from seawater around aquaculture.</title>
        <authorList>
            <person name="Muramatsu S."/>
            <person name="Takabe Y."/>
            <person name="Mori K."/>
            <person name="Takaichi S."/>
            <person name="Hanada S."/>
        </authorList>
    </citation>
    <scope>NUCLEOTIDE SEQUENCE [LARGE SCALE GENOMIC DNA]</scope>
    <source>
        <strain evidence="1 2">AI77</strain>
    </source>
</reference>
<gene>
    <name evidence="1" type="ORF">So717_37080</name>
</gene>
<dbReference type="Pfam" id="PF13412">
    <property type="entry name" value="HTH_24"/>
    <property type="match status" value="1"/>
</dbReference>
<keyword evidence="2" id="KW-1185">Reference proteome</keyword>
<name>A0A640VYD6_9RHOB</name>
<evidence type="ECO:0000313" key="1">
    <source>
        <dbReference type="EMBL" id="GFE51955.1"/>
    </source>
</evidence>
<dbReference type="Pfam" id="PF00480">
    <property type="entry name" value="ROK"/>
    <property type="match status" value="1"/>
</dbReference>
<comment type="caution">
    <text evidence="1">The sequence shown here is derived from an EMBL/GenBank/DDBJ whole genome shotgun (WGS) entry which is preliminary data.</text>
</comment>
<dbReference type="InterPro" id="IPR036388">
    <property type="entry name" value="WH-like_DNA-bd_sf"/>
</dbReference>
<dbReference type="InterPro" id="IPR043129">
    <property type="entry name" value="ATPase_NBD"/>
</dbReference>
<dbReference type="GO" id="GO:0019262">
    <property type="term" value="P:N-acetylneuraminate catabolic process"/>
    <property type="evidence" value="ECO:0007669"/>
    <property type="project" value="TreeGrafter"/>
</dbReference>
<dbReference type="Gene3D" id="1.10.10.10">
    <property type="entry name" value="Winged helix-like DNA-binding domain superfamily/Winged helix DNA-binding domain"/>
    <property type="match status" value="1"/>
</dbReference>
<dbReference type="PANTHER" id="PTHR18964">
    <property type="entry name" value="ROK (REPRESSOR, ORF, KINASE) FAMILY"/>
    <property type="match status" value="1"/>
</dbReference>
<dbReference type="GO" id="GO:0009384">
    <property type="term" value="F:N-acylmannosamine kinase activity"/>
    <property type="evidence" value="ECO:0007669"/>
    <property type="project" value="TreeGrafter"/>
</dbReference>
<organism evidence="1 2">
    <name type="scientific">Roseobacter cerasinus</name>
    <dbReference type="NCBI Taxonomy" id="2602289"/>
    <lineage>
        <taxon>Bacteria</taxon>
        <taxon>Pseudomonadati</taxon>
        <taxon>Pseudomonadota</taxon>
        <taxon>Alphaproteobacteria</taxon>
        <taxon>Rhodobacterales</taxon>
        <taxon>Roseobacteraceae</taxon>
        <taxon>Roseobacter</taxon>
    </lineage>
</organism>
<evidence type="ECO:0000313" key="2">
    <source>
        <dbReference type="Proteomes" id="UP000436522"/>
    </source>
</evidence>
<dbReference type="Proteomes" id="UP000436522">
    <property type="component" value="Unassembled WGS sequence"/>
</dbReference>
<proteinExistence type="predicted"/>
<keyword evidence="1" id="KW-0808">Transferase</keyword>
<dbReference type="PANTHER" id="PTHR18964:SF169">
    <property type="entry name" value="N-ACETYLMANNOSAMINE KINASE"/>
    <property type="match status" value="1"/>
</dbReference>
<dbReference type="Gene3D" id="3.30.420.40">
    <property type="match status" value="1"/>
</dbReference>
<dbReference type="SUPFAM" id="SSF53067">
    <property type="entry name" value="Actin-like ATPase domain"/>
    <property type="match status" value="1"/>
</dbReference>
<dbReference type="EMBL" id="BLIV01000008">
    <property type="protein sequence ID" value="GFE51955.1"/>
    <property type="molecule type" value="Genomic_DNA"/>
</dbReference>
<dbReference type="AlphaFoldDB" id="A0A640VYD6"/>
<accession>A0A640VYD6</accession>
<dbReference type="InterPro" id="IPR036390">
    <property type="entry name" value="WH_DNA-bd_sf"/>
</dbReference>
<protein>
    <submittedName>
        <fullName evidence="1">Sugar kinase</fullName>
    </submittedName>
</protein>
<sequence length="320" mass="34032">MNQVLARTLNERLITSLLLRNDGMTRLQLGQESGLSAQTISVIVRALEADNLIVKGEAVRGRVGPPTIPIILNPDGAFSLGINVGQDQLSGAVVNFIGQIVQTQQAPLTDHTSLGAALTGMVDQLMNTCTPKTRKLIAGVGVTLSDEFDDQEDVVRDIEALLESHTQLETFIQNDVTALASAETLFGATRRTGDFLYCYLDTCLHPRLCLSGRIHSGQTPPPFYITSPSPDHPDADWITAASQAVVGMISAASFLARIPTVVLASHVPEQHISALIEATSEALSPDVTLLPSCFGQDALAAGAAALPLHPKFMSQSDTAM</sequence>
<dbReference type="SUPFAM" id="SSF46785">
    <property type="entry name" value="Winged helix' DNA-binding domain"/>
    <property type="match status" value="1"/>
</dbReference>
<keyword evidence="1" id="KW-0418">Kinase</keyword>
<dbReference type="CDD" id="cd23763">
    <property type="entry name" value="ASKHA_ATPase_ROK"/>
    <property type="match status" value="1"/>
</dbReference>
<dbReference type="InterPro" id="IPR000600">
    <property type="entry name" value="ROK"/>
</dbReference>